<feature type="region of interest" description="Disordered" evidence="1">
    <location>
        <begin position="1"/>
        <end position="20"/>
    </location>
</feature>
<dbReference type="EMBL" id="GL378386">
    <property type="protein sequence ID" value="EFJ42075.1"/>
    <property type="molecule type" value="Genomic_DNA"/>
</dbReference>
<dbReference type="KEGG" id="vcn:VOLCADRAFT_107386"/>
<evidence type="ECO:0000313" key="2">
    <source>
        <dbReference type="EMBL" id="EFJ42075.1"/>
    </source>
</evidence>
<accession>D8UDP0</accession>
<proteinExistence type="predicted"/>
<feature type="compositionally biased region" description="Polar residues" evidence="1">
    <location>
        <begin position="243"/>
        <end position="265"/>
    </location>
</feature>
<evidence type="ECO:0000313" key="3">
    <source>
        <dbReference type="Proteomes" id="UP000001058"/>
    </source>
</evidence>
<dbReference type="Proteomes" id="UP000001058">
    <property type="component" value="Unassembled WGS sequence"/>
</dbReference>
<protein>
    <submittedName>
        <fullName evidence="2">Uncharacterized protein</fullName>
    </submittedName>
</protein>
<name>D8UDP0_VOLCA</name>
<feature type="region of interest" description="Disordered" evidence="1">
    <location>
        <begin position="228"/>
        <end position="296"/>
    </location>
</feature>
<dbReference type="eggNOG" id="ENOG502SF30">
    <property type="taxonomic scope" value="Eukaryota"/>
</dbReference>
<reference evidence="2 3" key="1">
    <citation type="journal article" date="2010" name="Science">
        <title>Genomic analysis of organismal complexity in the multicellular green alga Volvox carteri.</title>
        <authorList>
            <person name="Prochnik S.E."/>
            <person name="Umen J."/>
            <person name="Nedelcu A.M."/>
            <person name="Hallmann A."/>
            <person name="Miller S.M."/>
            <person name="Nishii I."/>
            <person name="Ferris P."/>
            <person name="Kuo A."/>
            <person name="Mitros T."/>
            <person name="Fritz-Laylin L.K."/>
            <person name="Hellsten U."/>
            <person name="Chapman J."/>
            <person name="Simakov O."/>
            <person name="Rensing S.A."/>
            <person name="Terry A."/>
            <person name="Pangilinan J."/>
            <person name="Kapitonov V."/>
            <person name="Jurka J."/>
            <person name="Salamov A."/>
            <person name="Shapiro H."/>
            <person name="Schmutz J."/>
            <person name="Grimwood J."/>
            <person name="Lindquist E."/>
            <person name="Lucas S."/>
            <person name="Grigoriev I.V."/>
            <person name="Schmitt R."/>
            <person name="Kirk D."/>
            <person name="Rokhsar D.S."/>
        </authorList>
    </citation>
    <scope>NUCLEOTIDE SEQUENCE [LARGE SCALE GENOMIC DNA]</scope>
    <source>
        <strain evidence="3">f. Nagariensis / Eve</strain>
    </source>
</reference>
<sequence length="296" mass="32145">MDVLEDYVSPPSLPRPLDGSPGVTAVARANGISGPVAHKLRNYLRQKALKMDAFIAELVKASEYCGAKHVQEALVTTLGIDALESITLLRVLVPKDNNERRNSNASSVTEPSTTKQVAKHLSSTIPLKYQVVVKKVAKPDAIKINKWYTCGLSKVQQEDKATYDGVYDALKAKLQNAMVNHQSEKKKSDSFKAIGLTTADKAKLETVATMDAVSATELFKEWVTAHVEGSTQPAGQERKKSNHTAATEGQANVMETQQEPLGQKSSRQDGDEGDDGDYSREDEGREDEGEGGEDDG</sequence>
<gene>
    <name evidence="2" type="ORF">VOLCADRAFT_107386</name>
</gene>
<evidence type="ECO:0000256" key="1">
    <source>
        <dbReference type="SAM" id="MobiDB-lite"/>
    </source>
</evidence>
<dbReference type="GeneID" id="9622543"/>
<feature type="compositionally biased region" description="Acidic residues" evidence="1">
    <location>
        <begin position="284"/>
        <end position="296"/>
    </location>
</feature>
<dbReference type="InParanoid" id="D8UDP0"/>
<dbReference type="RefSeq" id="XP_002956772.1">
    <property type="nucleotide sequence ID" value="XM_002956726.1"/>
</dbReference>
<organism evidence="3">
    <name type="scientific">Volvox carteri f. nagariensis</name>
    <dbReference type="NCBI Taxonomy" id="3068"/>
    <lineage>
        <taxon>Eukaryota</taxon>
        <taxon>Viridiplantae</taxon>
        <taxon>Chlorophyta</taxon>
        <taxon>core chlorophytes</taxon>
        <taxon>Chlorophyceae</taxon>
        <taxon>CS clade</taxon>
        <taxon>Chlamydomonadales</taxon>
        <taxon>Volvocaceae</taxon>
        <taxon>Volvox</taxon>
    </lineage>
</organism>
<keyword evidence="3" id="KW-1185">Reference proteome</keyword>
<dbReference type="AlphaFoldDB" id="D8UDP0"/>